<protein>
    <submittedName>
        <fullName evidence="4">Fungal-specific transcription factor domain-containing protein</fullName>
    </submittedName>
</protein>
<proteinExistence type="predicted"/>
<dbReference type="InterPro" id="IPR001138">
    <property type="entry name" value="Zn2Cys6_DnaBD"/>
</dbReference>
<evidence type="ECO:0000259" key="3">
    <source>
        <dbReference type="PROSITE" id="PS50048"/>
    </source>
</evidence>
<evidence type="ECO:0000313" key="5">
    <source>
        <dbReference type="Proteomes" id="UP000813385"/>
    </source>
</evidence>
<organism evidence="4 5">
    <name type="scientific">Plectosphaerella cucumerina</name>
    <dbReference type="NCBI Taxonomy" id="40658"/>
    <lineage>
        <taxon>Eukaryota</taxon>
        <taxon>Fungi</taxon>
        <taxon>Dikarya</taxon>
        <taxon>Ascomycota</taxon>
        <taxon>Pezizomycotina</taxon>
        <taxon>Sordariomycetes</taxon>
        <taxon>Hypocreomycetidae</taxon>
        <taxon>Glomerellales</taxon>
        <taxon>Plectosphaerellaceae</taxon>
        <taxon>Plectosphaerella</taxon>
    </lineage>
</organism>
<dbReference type="PROSITE" id="PS50048">
    <property type="entry name" value="ZN2_CY6_FUNGAL_2"/>
    <property type="match status" value="1"/>
</dbReference>
<name>A0A8K0T9W8_9PEZI</name>
<reference evidence="4" key="1">
    <citation type="journal article" date="2021" name="Nat. Commun.">
        <title>Genetic determinants of endophytism in the Arabidopsis root mycobiome.</title>
        <authorList>
            <person name="Mesny F."/>
            <person name="Miyauchi S."/>
            <person name="Thiergart T."/>
            <person name="Pickel B."/>
            <person name="Atanasova L."/>
            <person name="Karlsson M."/>
            <person name="Huettel B."/>
            <person name="Barry K.W."/>
            <person name="Haridas S."/>
            <person name="Chen C."/>
            <person name="Bauer D."/>
            <person name="Andreopoulos W."/>
            <person name="Pangilinan J."/>
            <person name="LaButti K."/>
            <person name="Riley R."/>
            <person name="Lipzen A."/>
            <person name="Clum A."/>
            <person name="Drula E."/>
            <person name="Henrissat B."/>
            <person name="Kohler A."/>
            <person name="Grigoriev I.V."/>
            <person name="Martin F.M."/>
            <person name="Hacquard S."/>
        </authorList>
    </citation>
    <scope>NUCLEOTIDE SEQUENCE</scope>
    <source>
        <strain evidence="4">MPI-CAGE-AT-0016</strain>
    </source>
</reference>
<dbReference type="GO" id="GO:0045944">
    <property type="term" value="P:positive regulation of transcription by RNA polymerase II"/>
    <property type="evidence" value="ECO:0007669"/>
    <property type="project" value="TreeGrafter"/>
</dbReference>
<keyword evidence="2" id="KW-0539">Nucleus</keyword>
<dbReference type="PANTHER" id="PTHR37534">
    <property type="entry name" value="TRANSCRIPTIONAL ACTIVATOR PROTEIN UGA3"/>
    <property type="match status" value="1"/>
</dbReference>
<evidence type="ECO:0000313" key="4">
    <source>
        <dbReference type="EMBL" id="KAH7349462.1"/>
    </source>
</evidence>
<dbReference type="CDD" id="cd00067">
    <property type="entry name" value="GAL4"/>
    <property type="match status" value="1"/>
</dbReference>
<dbReference type="Pfam" id="PF11951">
    <property type="entry name" value="Fungal_trans_2"/>
    <property type="match status" value="1"/>
</dbReference>
<dbReference type="SUPFAM" id="SSF57701">
    <property type="entry name" value="Zn2/Cys6 DNA-binding domain"/>
    <property type="match status" value="1"/>
</dbReference>
<dbReference type="Proteomes" id="UP000813385">
    <property type="component" value="Unassembled WGS sequence"/>
</dbReference>
<accession>A0A8K0T9W8</accession>
<dbReference type="GO" id="GO:0008270">
    <property type="term" value="F:zinc ion binding"/>
    <property type="evidence" value="ECO:0007669"/>
    <property type="project" value="InterPro"/>
</dbReference>
<feature type="domain" description="Zn(2)-C6 fungal-type" evidence="3">
    <location>
        <begin position="3"/>
        <end position="31"/>
    </location>
</feature>
<dbReference type="InterPro" id="IPR021858">
    <property type="entry name" value="Fun_TF"/>
</dbReference>
<comment type="caution">
    <text evidence="4">The sequence shown here is derived from an EMBL/GenBank/DDBJ whole genome shotgun (WGS) entry which is preliminary data.</text>
</comment>
<dbReference type="PANTHER" id="PTHR37534:SF49">
    <property type="entry name" value="LYSINE BIOSYNTHESIS REGULATORY PROTEIN LYS14"/>
    <property type="match status" value="1"/>
</dbReference>
<comment type="subcellular location">
    <subcellularLocation>
        <location evidence="1">Nucleus</location>
    </subcellularLocation>
</comment>
<dbReference type="GO" id="GO:0000981">
    <property type="term" value="F:DNA-binding transcription factor activity, RNA polymerase II-specific"/>
    <property type="evidence" value="ECO:0007669"/>
    <property type="project" value="InterPro"/>
</dbReference>
<evidence type="ECO:0000256" key="2">
    <source>
        <dbReference type="ARBA" id="ARBA00023242"/>
    </source>
</evidence>
<dbReference type="EMBL" id="JAGPXD010000006">
    <property type="protein sequence ID" value="KAH7349462.1"/>
    <property type="molecule type" value="Genomic_DNA"/>
</dbReference>
<dbReference type="InterPro" id="IPR036864">
    <property type="entry name" value="Zn2-C6_fun-type_DNA-bd_sf"/>
</dbReference>
<dbReference type="GO" id="GO:0000976">
    <property type="term" value="F:transcription cis-regulatory region binding"/>
    <property type="evidence" value="ECO:0007669"/>
    <property type="project" value="TreeGrafter"/>
</dbReference>
<keyword evidence="5" id="KW-1185">Reference proteome</keyword>
<gene>
    <name evidence="4" type="ORF">B0T11DRAFT_289252</name>
</gene>
<dbReference type="GO" id="GO:0005634">
    <property type="term" value="C:nucleus"/>
    <property type="evidence" value="ECO:0007669"/>
    <property type="project" value="UniProtKB-SubCell"/>
</dbReference>
<evidence type="ECO:0000256" key="1">
    <source>
        <dbReference type="ARBA" id="ARBA00004123"/>
    </source>
</evidence>
<dbReference type="Pfam" id="PF00172">
    <property type="entry name" value="Zn_clus"/>
    <property type="match status" value="1"/>
</dbReference>
<dbReference type="Gene3D" id="4.10.240.10">
    <property type="entry name" value="Zn(2)-C6 fungal-type DNA-binding domain"/>
    <property type="match status" value="1"/>
</dbReference>
<dbReference type="SMART" id="SM00066">
    <property type="entry name" value="GAL4"/>
    <property type="match status" value="1"/>
</dbReference>
<dbReference type="OrthoDB" id="5130013at2759"/>
<sequence length="508" mass="56227">MARCWTCRKRRLKCDGGVPHCQKCWGHGVVCLGYQKPLTWVEGVARRGPMKNRTFGSSAEQQPPRNHQEEALAIAITSGSIPLTPTESLFQDLDSASRFFVDYFSKRVCPTLVVQDRPDNHYRRTITCVSSPVVASAIVTVAACHYIQSQTGCPLFQQALVLRNNPVGSGLSREAVFKYYLKSKGKCLKLISAALAQHHSESGDSAILIAVVLLTILDMFESGSGAWSLHLEGAQKLLNAGIMAGTSEWDSVARKLLHGAAVFQTFGSSLAKPGALISESTLPTVWTEGSWSITPIGCPVEILATVEVFASQRRLDSILTAPVADGHILTDALHRIRSYDIPAWAARTMTTDAAVPYEDLVYLGTIWKLSADMYACCFLRSSSQNTSRLLEPPSVQALMVEYSFFEQKNDAVIRCLIWPTFVAGAASTSPEERAWVLRTLERIWNFGHCANTRSAKKVLETLWEKHDREKMRSSQGRLREGAEPLAGDFVGWDWIKELSQLKGSWLFI</sequence>
<dbReference type="AlphaFoldDB" id="A0A8K0T9W8"/>